<evidence type="ECO:0000259" key="8">
    <source>
        <dbReference type="Pfam" id="PF22930"/>
    </source>
</evidence>
<feature type="region of interest" description="Disordered" evidence="7">
    <location>
        <begin position="727"/>
        <end position="784"/>
    </location>
</feature>
<dbReference type="GO" id="GO:0016831">
    <property type="term" value="F:carboxy-lyase activity"/>
    <property type="evidence" value="ECO:0007669"/>
    <property type="project" value="UniProtKB-KW"/>
</dbReference>
<dbReference type="PANTHER" id="PTHR42735:SF1">
    <property type="entry name" value="PYRIDOXAL-DEPENDENT DECARBOXYLASE DOMAIN-CONTAINING PROTEIN 1-RELATED"/>
    <property type="match status" value="1"/>
</dbReference>
<proteinExistence type="inferred from homology"/>
<dbReference type="Gene3D" id="3.40.640.10">
    <property type="entry name" value="Type I PLP-dependent aspartate aminotransferase-like (Major domain)"/>
    <property type="match status" value="1"/>
</dbReference>
<keyword evidence="5" id="KW-0456">Lyase</keyword>
<sequence length="784" mass="87440">MAETPKNITPVTEVEIQASQIIERFEEAVEKAVDAVTVLETSGVKDPQFKESDLGLKGESWNLSQGFLQAKSKDVPHVLTLLEDLIIFENEEGDENEAPTVTSLAPLSNIAKFSFVLQSVTSFANTLERTHLTSLNYRIHNDATRWINHLFRVTDCQAFYHEEPFEGLVRLVRMLLHYRYPKYLELGYECLSTNPPVIYGTIFSSIGIAQHLCRQLGLSLSCIHAIPCMNDSESHPKVDIHVLEKIIQEDKAGNKIPLLLLTDAGTPITGHSDNLLRLQEICEKEDLWLHVRGHNLAALTLINTTMPSRVADSMTLSLGAWLGIPGLPTVTLYKQIKPANNRTTGVPREPTLPLIAGLITDQLQKHLVALPIWFILQVLGREEIQFRIRESFIVSQVLWEKLSKYPCLRLFGQKPGGEFGSLVINDLSNKTVAEPALVFEATTSTVVFQFVPVSQTSEATYKSQVPQYYNKLNSWLGQILQRDTPQVNVEICELEQAGLVLRICPLEATIPISNGDIEIFINCLEQQLDILSATVRLKVFFQQCVASNPSLQLVEMEGWAGLGGVRYIPENVENTGTDQYKKDLNKLNIEIVNKLRATDAAFSLGEGGGDLVCVRFGMVTADTDVEELLSLVTSIGKNVEESSKDLENMVEIVKKGIETATNDLQKENEERLWQEGILRHVPVFGSIVNWWSPKAKESGIKGRSLNLQAGIVESTENIYRYHMQLQQGASSPPGTKSPPQPLVQTPIVTDSSSRHSRSSSHSSQISHKSVEQRMQFADNQTNDN</sequence>
<evidence type="ECO:0000256" key="7">
    <source>
        <dbReference type="SAM" id="MobiDB-lite"/>
    </source>
</evidence>
<dbReference type="EMBL" id="JAWJWE010000002">
    <property type="protein sequence ID" value="KAK6643389.1"/>
    <property type="molecule type" value="Genomic_DNA"/>
</dbReference>
<dbReference type="InterPro" id="IPR015421">
    <property type="entry name" value="PyrdxlP-dep_Trfase_major"/>
</dbReference>
<dbReference type="GO" id="GO:0019752">
    <property type="term" value="P:carboxylic acid metabolic process"/>
    <property type="evidence" value="ECO:0007669"/>
    <property type="project" value="InterPro"/>
</dbReference>
<evidence type="ECO:0000256" key="3">
    <source>
        <dbReference type="ARBA" id="ARBA00022793"/>
    </source>
</evidence>
<dbReference type="PANTHER" id="PTHR42735">
    <property type="match status" value="1"/>
</dbReference>
<evidence type="ECO:0000256" key="4">
    <source>
        <dbReference type="ARBA" id="ARBA00022898"/>
    </source>
</evidence>
<dbReference type="InterPro" id="IPR050477">
    <property type="entry name" value="GrpII_AminoAcid_Decarb"/>
</dbReference>
<feature type="domain" description="PDXDC1/PDXD2 second" evidence="8">
    <location>
        <begin position="455"/>
        <end position="535"/>
    </location>
</feature>
<evidence type="ECO:0000313" key="11">
    <source>
        <dbReference type="Proteomes" id="UP001372834"/>
    </source>
</evidence>
<evidence type="ECO:0000256" key="2">
    <source>
        <dbReference type="ARBA" id="ARBA00009533"/>
    </source>
</evidence>
<dbReference type="InterPro" id="IPR055103">
    <property type="entry name" value="PDXDC1-like_2nd"/>
</dbReference>
<dbReference type="InterPro" id="IPR002129">
    <property type="entry name" value="PyrdxlP-dep_de-COase"/>
</dbReference>
<dbReference type="InterPro" id="IPR055102">
    <property type="entry name" value="PDXDC1-like_3rd"/>
</dbReference>
<evidence type="ECO:0000256" key="5">
    <source>
        <dbReference type="ARBA" id="ARBA00023239"/>
    </source>
</evidence>
<keyword evidence="4" id="KW-0663">Pyridoxal phosphate</keyword>
<protein>
    <recommendedName>
        <fullName evidence="6">Pyridoxal-dependent decarboxylase domain-containing protein 1</fullName>
    </recommendedName>
</protein>
<feature type="domain" description="PDXDC1-like third" evidence="9">
    <location>
        <begin position="541"/>
        <end position="644"/>
    </location>
</feature>
<dbReference type="Proteomes" id="UP001372834">
    <property type="component" value="Unassembled WGS sequence"/>
</dbReference>
<dbReference type="Pfam" id="PF00282">
    <property type="entry name" value="Pyridoxal_deC"/>
    <property type="match status" value="1"/>
</dbReference>
<comment type="caution">
    <text evidence="10">The sequence shown here is derived from an EMBL/GenBank/DDBJ whole genome shotgun (WGS) entry which is preliminary data.</text>
</comment>
<evidence type="ECO:0000256" key="1">
    <source>
        <dbReference type="ARBA" id="ARBA00001933"/>
    </source>
</evidence>
<dbReference type="InterPro" id="IPR015424">
    <property type="entry name" value="PyrdxlP-dep_Trfase"/>
</dbReference>
<keyword evidence="3" id="KW-0210">Decarboxylase</keyword>
<evidence type="ECO:0000256" key="6">
    <source>
        <dbReference type="ARBA" id="ARBA00047190"/>
    </source>
</evidence>
<organism evidence="10 11">
    <name type="scientific">Polyplax serrata</name>
    <name type="common">Common mouse louse</name>
    <dbReference type="NCBI Taxonomy" id="468196"/>
    <lineage>
        <taxon>Eukaryota</taxon>
        <taxon>Metazoa</taxon>
        <taxon>Ecdysozoa</taxon>
        <taxon>Arthropoda</taxon>
        <taxon>Hexapoda</taxon>
        <taxon>Insecta</taxon>
        <taxon>Pterygota</taxon>
        <taxon>Neoptera</taxon>
        <taxon>Paraneoptera</taxon>
        <taxon>Psocodea</taxon>
        <taxon>Troctomorpha</taxon>
        <taxon>Phthiraptera</taxon>
        <taxon>Anoplura</taxon>
        <taxon>Polyplacidae</taxon>
        <taxon>Polyplax</taxon>
    </lineage>
</organism>
<evidence type="ECO:0000259" key="9">
    <source>
        <dbReference type="Pfam" id="PF22937"/>
    </source>
</evidence>
<name>A0AAN8XM68_POLSC</name>
<gene>
    <name evidence="10" type="ORF">RUM43_004894</name>
</gene>
<dbReference type="AlphaFoldDB" id="A0AAN8XM68"/>
<evidence type="ECO:0000313" key="10">
    <source>
        <dbReference type="EMBL" id="KAK6643389.1"/>
    </source>
</evidence>
<dbReference type="Pfam" id="PF22937">
    <property type="entry name" value="PDXDC1-like_cen2"/>
    <property type="match status" value="1"/>
</dbReference>
<comment type="cofactor">
    <cofactor evidence="1">
        <name>pyridoxal 5'-phosphate</name>
        <dbReference type="ChEBI" id="CHEBI:597326"/>
    </cofactor>
</comment>
<accession>A0AAN8XM68</accession>
<dbReference type="SUPFAM" id="SSF53383">
    <property type="entry name" value="PLP-dependent transferases"/>
    <property type="match status" value="1"/>
</dbReference>
<dbReference type="Pfam" id="PF22930">
    <property type="entry name" value="PDXDC1-like_cen"/>
    <property type="match status" value="1"/>
</dbReference>
<comment type="similarity">
    <text evidence="2">Belongs to the group II decarboxylase family.</text>
</comment>
<reference evidence="10 11" key="1">
    <citation type="submission" date="2023-10" db="EMBL/GenBank/DDBJ databases">
        <title>Genomes of two closely related lineages of the louse Polyplax serrata with different host specificities.</title>
        <authorList>
            <person name="Martinu J."/>
            <person name="Tarabai H."/>
            <person name="Stefka J."/>
            <person name="Hypsa V."/>
        </authorList>
    </citation>
    <scope>NUCLEOTIDE SEQUENCE [LARGE SCALE GENOMIC DNA]</scope>
    <source>
        <strain evidence="10">HR10_N</strain>
    </source>
</reference>
<dbReference type="GO" id="GO:0030170">
    <property type="term" value="F:pyridoxal phosphate binding"/>
    <property type="evidence" value="ECO:0007669"/>
    <property type="project" value="InterPro"/>
</dbReference>